<evidence type="ECO:0000313" key="15">
    <source>
        <dbReference type="Proteomes" id="UP000275281"/>
    </source>
</evidence>
<dbReference type="InterPro" id="IPR029046">
    <property type="entry name" value="LolA/LolB/LppX"/>
</dbReference>
<keyword evidence="11" id="KW-0998">Cell outer membrane</keyword>
<keyword evidence="5" id="KW-0813">Transport</keyword>
<reference evidence="14 15" key="1">
    <citation type="submission" date="2018-11" db="EMBL/GenBank/DDBJ databases">
        <authorList>
            <person name="Ye M.-Q."/>
            <person name="Du Z.-J."/>
        </authorList>
    </citation>
    <scope>NUCLEOTIDE SEQUENCE [LARGE SCALE GENOMIC DNA]</scope>
    <source>
        <strain evidence="14 15">U0105</strain>
    </source>
</reference>
<feature type="chain" id="PRO_5018048753" description="Outer-membrane lipoprotein LolB" evidence="13">
    <location>
        <begin position="20"/>
        <end position="205"/>
    </location>
</feature>
<evidence type="ECO:0000256" key="7">
    <source>
        <dbReference type="ARBA" id="ARBA00022927"/>
    </source>
</evidence>
<dbReference type="PROSITE" id="PS51257">
    <property type="entry name" value="PROKAR_LIPOPROTEIN"/>
    <property type="match status" value="1"/>
</dbReference>
<evidence type="ECO:0000256" key="11">
    <source>
        <dbReference type="ARBA" id="ARBA00023237"/>
    </source>
</evidence>
<comment type="caution">
    <text evidence="14">The sequence shown here is derived from an EMBL/GenBank/DDBJ whole genome shotgun (WGS) entry which is preliminary data.</text>
</comment>
<evidence type="ECO:0000256" key="12">
    <source>
        <dbReference type="ARBA" id="ARBA00023288"/>
    </source>
</evidence>
<protein>
    <recommendedName>
        <fullName evidence="4">Outer-membrane lipoprotein LolB</fullName>
    </recommendedName>
</protein>
<dbReference type="EMBL" id="RPOK01000002">
    <property type="protein sequence ID" value="RPJ67175.1"/>
    <property type="molecule type" value="Genomic_DNA"/>
</dbReference>
<name>A0A3N5YCU6_9ALTE</name>
<keyword evidence="15" id="KW-1185">Reference proteome</keyword>
<dbReference type="SUPFAM" id="SSF89392">
    <property type="entry name" value="Prokaryotic lipoproteins and lipoprotein localization factors"/>
    <property type="match status" value="1"/>
</dbReference>
<dbReference type="Proteomes" id="UP000275281">
    <property type="component" value="Unassembled WGS sequence"/>
</dbReference>
<sequence length="205" mass="22941">MANYLRHITFLLFISLVSACATKPSIDNASLAATGGWRLQESRLKAFSQWELKGRLAYKQQDEGFSARVRWQTSADTSTLKLTSSLGVSILSLDITPVLTVLEADGEVYQGDNAQQLLADIAGLDIPVQQLRRWIKALPDDHDKITLNAQGYIETLRPTCLPCRKWEVHYNSYADFDGLILPNSLTLTDLSQPNAFIKLKVTSWQ</sequence>
<keyword evidence="8" id="KW-0472">Membrane</keyword>
<accession>A0A3N5YCU6</accession>
<evidence type="ECO:0000256" key="8">
    <source>
        <dbReference type="ARBA" id="ARBA00023136"/>
    </source>
</evidence>
<dbReference type="NCBIfam" id="TIGR00548">
    <property type="entry name" value="lolB"/>
    <property type="match status" value="1"/>
</dbReference>
<dbReference type="Gene3D" id="2.50.20.10">
    <property type="entry name" value="Lipoprotein localisation LolA/LolB/LppX"/>
    <property type="match status" value="1"/>
</dbReference>
<dbReference type="Pfam" id="PF03550">
    <property type="entry name" value="LolB"/>
    <property type="match status" value="1"/>
</dbReference>
<dbReference type="InterPro" id="IPR004565">
    <property type="entry name" value="OM_lipoprot_LolB"/>
</dbReference>
<dbReference type="GO" id="GO:0015031">
    <property type="term" value="P:protein transport"/>
    <property type="evidence" value="ECO:0007669"/>
    <property type="project" value="UniProtKB-KW"/>
</dbReference>
<evidence type="ECO:0000256" key="9">
    <source>
        <dbReference type="ARBA" id="ARBA00023139"/>
    </source>
</evidence>
<keyword evidence="6 13" id="KW-0732">Signal</keyword>
<keyword evidence="7" id="KW-0653">Protein transport</keyword>
<evidence type="ECO:0000256" key="6">
    <source>
        <dbReference type="ARBA" id="ARBA00022729"/>
    </source>
</evidence>
<evidence type="ECO:0000256" key="10">
    <source>
        <dbReference type="ARBA" id="ARBA00023186"/>
    </source>
</evidence>
<organism evidence="14 15">
    <name type="scientific">Alteromonas sediminis</name>
    <dbReference type="NCBI Taxonomy" id="2259342"/>
    <lineage>
        <taxon>Bacteria</taxon>
        <taxon>Pseudomonadati</taxon>
        <taxon>Pseudomonadota</taxon>
        <taxon>Gammaproteobacteria</taxon>
        <taxon>Alteromonadales</taxon>
        <taxon>Alteromonadaceae</taxon>
        <taxon>Alteromonas/Salinimonas group</taxon>
        <taxon>Alteromonas</taxon>
    </lineage>
</organism>
<evidence type="ECO:0000256" key="3">
    <source>
        <dbReference type="ARBA" id="ARBA00011245"/>
    </source>
</evidence>
<keyword evidence="9" id="KW-0564">Palmitate</keyword>
<comment type="similarity">
    <text evidence="2">Belongs to the LolB family.</text>
</comment>
<evidence type="ECO:0000256" key="5">
    <source>
        <dbReference type="ARBA" id="ARBA00022448"/>
    </source>
</evidence>
<evidence type="ECO:0000256" key="1">
    <source>
        <dbReference type="ARBA" id="ARBA00004459"/>
    </source>
</evidence>
<feature type="signal peptide" evidence="13">
    <location>
        <begin position="1"/>
        <end position="19"/>
    </location>
</feature>
<dbReference type="CDD" id="cd16326">
    <property type="entry name" value="LolB"/>
    <property type="match status" value="1"/>
</dbReference>
<evidence type="ECO:0000256" key="2">
    <source>
        <dbReference type="ARBA" id="ARBA00009696"/>
    </source>
</evidence>
<comment type="subcellular location">
    <subcellularLocation>
        <location evidence="1">Cell outer membrane</location>
        <topology evidence="1">Lipid-anchor</topology>
    </subcellularLocation>
</comment>
<keyword evidence="10" id="KW-0143">Chaperone</keyword>
<dbReference type="OrthoDB" id="9797618at2"/>
<proteinExistence type="inferred from homology"/>
<gene>
    <name evidence="14" type="primary">lolB</name>
    <name evidence="14" type="ORF">DRW07_06460</name>
</gene>
<dbReference type="RefSeq" id="WP_124027079.1">
    <property type="nucleotide sequence ID" value="NZ_JBHRSN010000015.1"/>
</dbReference>
<evidence type="ECO:0000256" key="13">
    <source>
        <dbReference type="SAM" id="SignalP"/>
    </source>
</evidence>
<dbReference type="AlphaFoldDB" id="A0A3N5YCU6"/>
<comment type="subunit">
    <text evidence="3">Monomer.</text>
</comment>
<dbReference type="GO" id="GO:0009279">
    <property type="term" value="C:cell outer membrane"/>
    <property type="evidence" value="ECO:0007669"/>
    <property type="project" value="UniProtKB-SubCell"/>
</dbReference>
<keyword evidence="12 14" id="KW-0449">Lipoprotein</keyword>
<evidence type="ECO:0000313" key="14">
    <source>
        <dbReference type="EMBL" id="RPJ67175.1"/>
    </source>
</evidence>
<evidence type="ECO:0000256" key="4">
    <source>
        <dbReference type="ARBA" id="ARBA00016202"/>
    </source>
</evidence>